<dbReference type="EMBL" id="JAROBY010000035">
    <property type="protein sequence ID" value="MEB4796406.1"/>
    <property type="molecule type" value="Genomic_DNA"/>
</dbReference>
<evidence type="ECO:0000313" key="1">
    <source>
        <dbReference type="EMBL" id="MEB4796406.1"/>
    </source>
</evidence>
<reference evidence="1 2" key="1">
    <citation type="submission" date="2023-03" db="EMBL/GenBank/DDBJ databases">
        <title>Bacillus Genome Sequencing.</title>
        <authorList>
            <person name="Dunlap C."/>
        </authorList>
    </citation>
    <scope>NUCLEOTIDE SEQUENCE [LARGE SCALE GENOMIC DNA]</scope>
    <source>
        <strain evidence="1 2">NRS-1351</strain>
    </source>
</reference>
<protein>
    <submittedName>
        <fullName evidence="1">Uncharacterized protein</fullName>
    </submittedName>
</protein>
<keyword evidence="2" id="KW-1185">Reference proteome</keyword>
<organism evidence="1 2">
    <name type="scientific">Paenibacillus chondroitinus</name>
    <dbReference type="NCBI Taxonomy" id="59842"/>
    <lineage>
        <taxon>Bacteria</taxon>
        <taxon>Bacillati</taxon>
        <taxon>Bacillota</taxon>
        <taxon>Bacilli</taxon>
        <taxon>Bacillales</taxon>
        <taxon>Paenibacillaceae</taxon>
        <taxon>Paenibacillus</taxon>
    </lineage>
</organism>
<dbReference type="RefSeq" id="WP_174806732.1">
    <property type="nucleotide sequence ID" value="NZ_JAROBY010000035.1"/>
</dbReference>
<sequence>MLLGILFLTYITAGLLMLNVLVHEDQLWLYFATRDPEGEIRMQGVATAPVDSDYSRSTWTQRCTESILKPELDWEGK</sequence>
<name>A0ABU6DF75_9BACL</name>
<comment type="caution">
    <text evidence="1">The sequence shown here is derived from an EMBL/GenBank/DDBJ whole genome shotgun (WGS) entry which is preliminary data.</text>
</comment>
<dbReference type="Proteomes" id="UP001355653">
    <property type="component" value="Unassembled WGS sequence"/>
</dbReference>
<proteinExistence type="predicted"/>
<accession>A0ABU6DF75</accession>
<evidence type="ECO:0000313" key="2">
    <source>
        <dbReference type="Proteomes" id="UP001355653"/>
    </source>
</evidence>
<gene>
    <name evidence="1" type="ORF">P5G65_21100</name>
</gene>